<reference evidence="1" key="1">
    <citation type="submission" date="2020-06" db="EMBL/GenBank/DDBJ databases">
        <authorList>
            <person name="Onetto C."/>
        </authorList>
    </citation>
    <scope>NUCLEOTIDE SEQUENCE</scope>
</reference>
<evidence type="ECO:0000313" key="1">
    <source>
        <dbReference type="EMBL" id="CAD0087513.1"/>
    </source>
</evidence>
<dbReference type="OrthoDB" id="4456803at2759"/>
<accession>A0A9N8PAA0</accession>
<protein>
    <submittedName>
        <fullName evidence="1">Uncharacterized protein</fullName>
    </submittedName>
</protein>
<comment type="caution">
    <text evidence="1">The sequence shown here is derived from an EMBL/GenBank/DDBJ whole genome shotgun (WGS) entry which is preliminary data.</text>
</comment>
<organism evidence="1 2">
    <name type="scientific">Aureobasidium mustum</name>
    <dbReference type="NCBI Taxonomy" id="2773714"/>
    <lineage>
        <taxon>Eukaryota</taxon>
        <taxon>Fungi</taxon>
        <taxon>Dikarya</taxon>
        <taxon>Ascomycota</taxon>
        <taxon>Pezizomycotina</taxon>
        <taxon>Dothideomycetes</taxon>
        <taxon>Dothideomycetidae</taxon>
        <taxon>Dothideales</taxon>
        <taxon>Saccotheciaceae</taxon>
        <taxon>Aureobasidium</taxon>
    </lineage>
</organism>
<gene>
    <name evidence="1" type="ORF">AWRI4233_LOCUS1428</name>
</gene>
<dbReference type="EMBL" id="CAIJEO010000002">
    <property type="protein sequence ID" value="CAD0087513.1"/>
    <property type="molecule type" value="Genomic_DNA"/>
</dbReference>
<evidence type="ECO:0000313" key="2">
    <source>
        <dbReference type="Proteomes" id="UP000714618"/>
    </source>
</evidence>
<keyword evidence="2" id="KW-1185">Reference proteome</keyword>
<proteinExistence type="predicted"/>
<dbReference type="Proteomes" id="UP000714618">
    <property type="component" value="Unassembled WGS sequence"/>
</dbReference>
<name>A0A9N8PAA0_9PEZI</name>
<sequence>MSSFLLFCIAQLPTSHNFFSFVRDSTQTTFDPFCTSPPIGPFTSDFQDREQIRHFVVTRIDDPPSGSDLEACQYALLDERSITDQTVVLAHSYSSLSMRDPETMTEDELVQWEIDCDEDNPDDSWREWRVRFDDADSLSTHLCFESDFTVKLYNDDFVAAHTDADGVLQLKSALKAYEDAFSDD</sequence>
<dbReference type="AlphaFoldDB" id="A0A9N8PAA0"/>